<dbReference type="OrthoDB" id="3235325at2759"/>
<feature type="compositionally biased region" description="Polar residues" evidence="1">
    <location>
        <begin position="299"/>
        <end position="311"/>
    </location>
</feature>
<evidence type="ECO:0000256" key="1">
    <source>
        <dbReference type="SAM" id="MobiDB-lite"/>
    </source>
</evidence>
<organism evidence="2 3">
    <name type="scientific">Mycena chlorophos</name>
    <name type="common">Agaric fungus</name>
    <name type="synonym">Agaricus chlorophos</name>
    <dbReference type="NCBI Taxonomy" id="658473"/>
    <lineage>
        <taxon>Eukaryota</taxon>
        <taxon>Fungi</taxon>
        <taxon>Dikarya</taxon>
        <taxon>Basidiomycota</taxon>
        <taxon>Agaricomycotina</taxon>
        <taxon>Agaricomycetes</taxon>
        <taxon>Agaricomycetidae</taxon>
        <taxon>Agaricales</taxon>
        <taxon>Marasmiineae</taxon>
        <taxon>Mycenaceae</taxon>
        <taxon>Mycena</taxon>
    </lineage>
</organism>
<comment type="caution">
    <text evidence="2">The sequence shown here is derived from an EMBL/GenBank/DDBJ whole genome shotgun (WGS) entry which is preliminary data.</text>
</comment>
<feature type="compositionally biased region" description="Basic and acidic residues" evidence="1">
    <location>
        <begin position="263"/>
        <end position="276"/>
    </location>
</feature>
<dbReference type="EMBL" id="JACAZE010000002">
    <property type="protein sequence ID" value="KAF7321198.1"/>
    <property type="molecule type" value="Genomic_DNA"/>
</dbReference>
<feature type="compositionally biased region" description="Basic and acidic residues" evidence="1">
    <location>
        <begin position="230"/>
        <end position="240"/>
    </location>
</feature>
<feature type="compositionally biased region" description="Acidic residues" evidence="1">
    <location>
        <begin position="250"/>
        <end position="259"/>
    </location>
</feature>
<dbReference type="AlphaFoldDB" id="A0A8H6WNF5"/>
<evidence type="ECO:0000313" key="2">
    <source>
        <dbReference type="EMBL" id="KAF7321198.1"/>
    </source>
</evidence>
<gene>
    <name evidence="2" type="ORF">HMN09_00208300</name>
</gene>
<dbReference type="Proteomes" id="UP000613580">
    <property type="component" value="Unassembled WGS sequence"/>
</dbReference>
<evidence type="ECO:0000313" key="3">
    <source>
        <dbReference type="Proteomes" id="UP000613580"/>
    </source>
</evidence>
<sequence length="544" mass="59710">MNLQQQIQQLSSQNQLLLQQNQTLMQSNTSLLSMLQTQQRVPALSTPSPTITGAEIPLPSPIVDEDDIGTVFYTQSSYNTAVNEKRQTNEDNPRTFTKSACLFATDAEGNFPSVALVNEMKHVAHGILTDLANAGRLPSYDHTYMQLGQNAKDTIRARLESRFPDLRIAQNHWKVDAIVIQIHTNWKNSRKNTHAFVKSEPVDNVPIPTATAPKATKKLSSSSLTKRKSMHDLREDDPKRSNRGRKSMEDEMDDADDAMLESPRAEKAKERVDEKGKKKQKEKIVISNELLDGPPPQKRYSSAPNSRTNNRLPPITKPATNTSKPASAPAPAVSKQVPKPRPLHQPTAPVASSSRRTLTPPVGDENLTSDGEEMLSSRFPFSTHETRAEPALGQTALQSLAFAAAQLDHDVSPKPTEALPHKPPVAAPVLAPAPVPVPVPAPAPAPASKPRKPKTKETAAVAPAAEPGNEPVAKKKNSGGGSWQINFDDEAKNLCAYEWKNNNKGGKKRDYVTYWNGLDWQEKAVWNKKVDEIRATKQAIDGSV</sequence>
<name>A0A8H6WNF5_MYCCL</name>
<feature type="compositionally biased region" description="Low complexity" evidence="1">
    <location>
        <begin position="208"/>
        <end position="224"/>
    </location>
</feature>
<reference evidence="2" key="1">
    <citation type="submission" date="2020-05" db="EMBL/GenBank/DDBJ databases">
        <title>Mycena genomes resolve the evolution of fungal bioluminescence.</title>
        <authorList>
            <person name="Tsai I.J."/>
        </authorList>
    </citation>
    <scope>NUCLEOTIDE SEQUENCE</scope>
    <source>
        <strain evidence="2">110903Hualien_Pintung</strain>
    </source>
</reference>
<feature type="compositionally biased region" description="Low complexity" evidence="1">
    <location>
        <begin position="318"/>
        <end position="337"/>
    </location>
</feature>
<accession>A0A8H6WNF5</accession>
<feature type="compositionally biased region" description="Pro residues" evidence="1">
    <location>
        <begin position="421"/>
        <end position="447"/>
    </location>
</feature>
<protein>
    <submittedName>
        <fullName evidence="2">Uncharacterized protein</fullName>
    </submittedName>
</protein>
<feature type="region of interest" description="Disordered" evidence="1">
    <location>
        <begin position="408"/>
        <end position="484"/>
    </location>
</feature>
<keyword evidence="3" id="KW-1185">Reference proteome</keyword>
<feature type="region of interest" description="Disordered" evidence="1">
    <location>
        <begin position="203"/>
        <end position="387"/>
    </location>
</feature>
<proteinExistence type="predicted"/>